<gene>
    <name evidence="6" type="ORF">PODANS_2_13380</name>
</gene>
<evidence type="ECO:0000313" key="7">
    <source>
        <dbReference type="EMBL" id="CDP26386.1"/>
    </source>
</evidence>
<feature type="domain" description="ATP-grasp" evidence="5">
    <location>
        <begin position="368"/>
        <end position="599"/>
    </location>
</feature>
<dbReference type="Gene3D" id="3.30.470.20">
    <property type="entry name" value="ATP-grasp fold, B domain"/>
    <property type="match status" value="1"/>
</dbReference>
<dbReference type="Gene3D" id="3.40.50.20">
    <property type="match status" value="1"/>
</dbReference>
<organism evidence="6">
    <name type="scientific">Podospora anserina (strain S / ATCC MYA-4624 / DSM 980 / FGSC 10383)</name>
    <name type="common">Pleurage anserina</name>
    <dbReference type="NCBI Taxonomy" id="515849"/>
    <lineage>
        <taxon>Eukaryota</taxon>
        <taxon>Fungi</taxon>
        <taxon>Dikarya</taxon>
        <taxon>Ascomycota</taxon>
        <taxon>Pezizomycotina</taxon>
        <taxon>Sordariomycetes</taxon>
        <taxon>Sordariomycetidae</taxon>
        <taxon>Sordariales</taxon>
        <taxon>Podosporaceae</taxon>
        <taxon>Podospora</taxon>
        <taxon>Podospora anserina</taxon>
    </lineage>
</organism>
<dbReference type="VEuPathDB" id="FungiDB:PODANS_2_13380"/>
<dbReference type="EMBL" id="FO904937">
    <property type="protein sequence ID" value="CDP26386.1"/>
    <property type="molecule type" value="Genomic_DNA"/>
</dbReference>
<dbReference type="eggNOG" id="ENOG502RN4Y">
    <property type="taxonomic scope" value="Eukaryota"/>
</dbReference>
<dbReference type="InterPro" id="IPR013815">
    <property type="entry name" value="ATP_grasp_subdomain_1"/>
</dbReference>
<dbReference type="Pfam" id="PF18130">
    <property type="entry name" value="ATPgrasp_N"/>
    <property type="match status" value="1"/>
</dbReference>
<dbReference type="InterPro" id="IPR041472">
    <property type="entry name" value="BL00235/CARNS1_N"/>
</dbReference>
<dbReference type="Proteomes" id="UP000001197">
    <property type="component" value="Chromosome 2"/>
</dbReference>
<accession>B2B856</accession>
<keyword evidence="3 4" id="KW-0067">ATP-binding</keyword>
<dbReference type="SUPFAM" id="SSF56059">
    <property type="entry name" value="Glutathione synthetase ATP-binding domain-like"/>
    <property type="match status" value="1"/>
</dbReference>
<reference evidence="7" key="4">
    <citation type="submission" date="2014-09" db="EMBL/GenBank/DDBJ databases">
        <title>Maintaining two mating types: Structure of the mating type locus and its role in heterokaryosis in Podospora anserina.</title>
        <authorList>
            <person name="Grognet P."/>
            <person name="Bidard F."/>
            <person name="Kuchly C."/>
            <person name="Chan Ho Tong L."/>
            <person name="Coppin E."/>
            <person name="Ait Benkhali J."/>
            <person name="Couloux A."/>
            <person name="Wincker P."/>
            <person name="Debuchy R."/>
            <person name="Silar P."/>
        </authorList>
    </citation>
    <scope>NUCLEOTIDE SEQUENCE</scope>
</reference>
<dbReference type="PANTHER" id="PTHR43585:SF2">
    <property type="entry name" value="ATP-GRASP ENZYME FSQD"/>
    <property type="match status" value="1"/>
</dbReference>
<keyword evidence="8" id="KW-1185">Reference proteome</keyword>
<evidence type="ECO:0000256" key="1">
    <source>
        <dbReference type="ARBA" id="ARBA00022598"/>
    </source>
</evidence>
<evidence type="ECO:0000313" key="8">
    <source>
        <dbReference type="Proteomes" id="UP000001197"/>
    </source>
</evidence>
<reference evidence="6" key="2">
    <citation type="submission" date="2008-07" db="EMBL/GenBank/DDBJ databases">
        <authorList>
            <person name="Genoscope - CEA"/>
        </authorList>
    </citation>
    <scope>NUCLEOTIDE SEQUENCE</scope>
    <source>
        <strain evidence="6">S mat+</strain>
    </source>
</reference>
<dbReference type="OrthoDB" id="434648at2759"/>
<dbReference type="InterPro" id="IPR052032">
    <property type="entry name" value="ATP-dep_AA_Ligase"/>
</dbReference>
<protein>
    <submittedName>
        <fullName evidence="6">Podospora anserina S mat+ genomic DNA chromosome 2, supercontig 2</fullName>
    </submittedName>
</protein>
<dbReference type="RefSeq" id="XP_001912156.1">
    <property type="nucleotide sequence ID" value="XM_001912121.1"/>
</dbReference>
<dbReference type="KEGG" id="pan:PODANSg9202"/>
<dbReference type="InterPro" id="IPR011761">
    <property type="entry name" value="ATP-grasp"/>
</dbReference>
<dbReference type="GO" id="GO:0016874">
    <property type="term" value="F:ligase activity"/>
    <property type="evidence" value="ECO:0007669"/>
    <property type="project" value="UniProtKB-KW"/>
</dbReference>
<name>B2B856_PODAN</name>
<sequence>MAVGTFSGERASLGHKLTSSISSVTSTFTQQPLSSKKQPALLPVRQVSIAKISAGPTNLYRPLFGEVIPLCELYSIANVVVFPSSSQSSALQNPSQPYSQHNGIGSTGLRSTPPSPFIEALQTIGLGSPSWSASAISVFTIVLPTTNGYVTRSDFLQLRLQDFPYKILRTHEPLRPLQKYSATCPAPGPVTSEHDLATLVESAAGVVQWEDLPTSVSFVDLEIYRTRLTEELRDRLHNAPWLSSTPIPRQRVALIRGRPNITAGGPVYRAAKALGLDLVIVDEEGHWLQADTEENKMHREAFLVTDMTEDAGVVDRIIQSIVSYPLPIHGVFTLSDNFFVAVAQVAEALGLPTSPVAAFETSVDKYRSRLLQNVPCQTARVHNVRELESLLASGGNQQAEFIPRFPLIVKPTKGWSSECVSKVNNLADLATAVQKATSRHGSAAVIEPFFDGPEMDVNFVLLDGEILFSEIADEPPCDADSSAATVHSTFSPEALTLPSALPAQEQDIAKSTLRDILVNLGFCTGVFHVEARMVSSTFEYRKQDGVIDLVLKHAKSLPESGAECKLIEINARPPGYRVTVPTRHTYGVDYFAAHMLAAAGDKNRLRLTTRPYSHVLGDNTNDSKRGAQYWSRLVYIPAPAAGTVQWPSKLAPCEELKRRRPDLADKIVLGVDYCVPGDKVDLYTDGARTYVAHLLVVNRESRRDVIRLGEEVQKAFTIDIDGSISSKTEISDGETDVDPDVEGCE</sequence>
<evidence type="ECO:0000256" key="4">
    <source>
        <dbReference type="PROSITE-ProRule" id="PRU00409"/>
    </source>
</evidence>
<dbReference type="PROSITE" id="PS50975">
    <property type="entry name" value="ATP_GRASP"/>
    <property type="match status" value="1"/>
</dbReference>
<dbReference type="GO" id="GO:0005524">
    <property type="term" value="F:ATP binding"/>
    <property type="evidence" value="ECO:0007669"/>
    <property type="project" value="UniProtKB-UniRule"/>
</dbReference>
<dbReference type="PANTHER" id="PTHR43585">
    <property type="entry name" value="FUMIPYRROLE BIOSYNTHESIS PROTEIN C"/>
    <property type="match status" value="1"/>
</dbReference>
<reference evidence="6 8" key="1">
    <citation type="journal article" date="2008" name="Genome Biol.">
        <title>The genome sequence of the model ascomycete fungus Podospora anserina.</title>
        <authorList>
            <person name="Espagne E."/>
            <person name="Lespinet O."/>
            <person name="Malagnac F."/>
            <person name="Da Silva C."/>
            <person name="Jaillon O."/>
            <person name="Porcel B.M."/>
            <person name="Couloux A."/>
            <person name="Aury J.-M."/>
            <person name="Segurens B."/>
            <person name="Poulain J."/>
            <person name="Anthouard V."/>
            <person name="Grossetete S."/>
            <person name="Khalili H."/>
            <person name="Coppin E."/>
            <person name="Dequard-Chablat M."/>
            <person name="Picard M."/>
            <person name="Contamine V."/>
            <person name="Arnaise S."/>
            <person name="Bourdais A."/>
            <person name="Berteaux-Lecellier V."/>
            <person name="Gautheret D."/>
            <person name="de Vries R.P."/>
            <person name="Battaglia E."/>
            <person name="Coutinho P.M."/>
            <person name="Danchin E.G.J."/>
            <person name="Henrissat B."/>
            <person name="El Khoury R."/>
            <person name="Sainsard-Chanet A."/>
            <person name="Boivin A."/>
            <person name="Pinan-Lucarre B."/>
            <person name="Sellem C.H."/>
            <person name="Debuchy R."/>
            <person name="Wincker P."/>
            <person name="Weissenbach J."/>
            <person name="Silar P."/>
        </authorList>
    </citation>
    <scope>NUCLEOTIDE SEQUENCE [LARGE SCALE GENOMIC DNA]</scope>
    <source>
        <strain evidence="8">S / ATCC MYA-4624 / DSM 980 / FGSC 10383</strain>
        <strain evidence="6">S mat+</strain>
    </source>
</reference>
<evidence type="ECO:0000256" key="2">
    <source>
        <dbReference type="ARBA" id="ARBA00022741"/>
    </source>
</evidence>
<dbReference type="Pfam" id="PF13535">
    <property type="entry name" value="ATP-grasp_4"/>
    <property type="match status" value="1"/>
</dbReference>
<reference evidence="8" key="3">
    <citation type="journal article" date="2014" name="Genetics">
        <title>Maintaining two mating types: Structure of the mating type locus and its role in heterokaryosis in Podospora anserina.</title>
        <authorList>
            <person name="Grognet P."/>
            <person name="Bidard F."/>
            <person name="Kuchly C."/>
            <person name="Tong L.C.H."/>
            <person name="Coppin E."/>
            <person name="Benkhali J.A."/>
            <person name="Couloux A."/>
            <person name="Wincker P."/>
            <person name="Debuchy R."/>
            <person name="Silar P."/>
        </authorList>
    </citation>
    <scope>GENOME REANNOTATION</scope>
    <source>
        <strain evidence="8">S / ATCC MYA-4624 / DSM 980 / FGSC 10383</strain>
    </source>
</reference>
<proteinExistence type="predicted"/>
<evidence type="ECO:0000256" key="3">
    <source>
        <dbReference type="ARBA" id="ARBA00022840"/>
    </source>
</evidence>
<evidence type="ECO:0000313" key="6">
    <source>
        <dbReference type="EMBL" id="CAP73985.1"/>
    </source>
</evidence>
<dbReference type="EMBL" id="CU640366">
    <property type="protein sequence ID" value="CAP73985.1"/>
    <property type="molecule type" value="Genomic_DNA"/>
</dbReference>
<dbReference type="Gene3D" id="3.30.1490.20">
    <property type="entry name" value="ATP-grasp fold, A domain"/>
    <property type="match status" value="1"/>
</dbReference>
<dbReference type="AlphaFoldDB" id="B2B856"/>
<dbReference type="GO" id="GO:0046872">
    <property type="term" value="F:metal ion binding"/>
    <property type="evidence" value="ECO:0007669"/>
    <property type="project" value="InterPro"/>
</dbReference>
<dbReference type="GeneID" id="6195363"/>
<keyword evidence="2 4" id="KW-0547">Nucleotide-binding</keyword>
<dbReference type="HOGENOM" id="CLU_017280_0_0_1"/>
<keyword evidence="1" id="KW-0436">Ligase</keyword>
<dbReference type="InParanoid" id="B2B856"/>
<evidence type="ECO:0000259" key="5">
    <source>
        <dbReference type="PROSITE" id="PS50975"/>
    </source>
</evidence>